<accession>A0A8S9ZUM8</accession>
<dbReference type="PANTHER" id="PTHR11241:SF0">
    <property type="entry name" value="DEOXYURIDINE 5'-TRIPHOSPHATE NUCLEOTIDOHYDROLASE"/>
    <property type="match status" value="1"/>
</dbReference>
<keyword evidence="5" id="KW-0472">Membrane</keyword>
<dbReference type="Gene3D" id="2.70.40.10">
    <property type="match status" value="1"/>
</dbReference>
<dbReference type="AlphaFoldDB" id="A0A8S9ZUM8"/>
<evidence type="ECO:0000256" key="5">
    <source>
        <dbReference type="SAM" id="Phobius"/>
    </source>
</evidence>
<evidence type="ECO:0000256" key="4">
    <source>
        <dbReference type="ARBA" id="ARBA00023080"/>
    </source>
</evidence>
<evidence type="ECO:0000313" key="7">
    <source>
        <dbReference type="EMBL" id="KAF7636976.1"/>
    </source>
</evidence>
<dbReference type="OrthoDB" id="419889at2759"/>
<feature type="transmembrane region" description="Helical" evidence="5">
    <location>
        <begin position="12"/>
        <end position="36"/>
    </location>
</feature>
<organism evidence="7 8">
    <name type="scientific">Meloidogyne graminicola</name>
    <dbReference type="NCBI Taxonomy" id="189291"/>
    <lineage>
        <taxon>Eukaryota</taxon>
        <taxon>Metazoa</taxon>
        <taxon>Ecdysozoa</taxon>
        <taxon>Nematoda</taxon>
        <taxon>Chromadorea</taxon>
        <taxon>Rhabditida</taxon>
        <taxon>Tylenchina</taxon>
        <taxon>Tylenchomorpha</taxon>
        <taxon>Tylenchoidea</taxon>
        <taxon>Meloidogynidae</taxon>
        <taxon>Meloidogyninae</taxon>
        <taxon>Meloidogyne</taxon>
    </lineage>
</organism>
<feature type="transmembrane region" description="Helical" evidence="5">
    <location>
        <begin position="163"/>
        <end position="189"/>
    </location>
</feature>
<sequence length="304" mass="34442">MAISQIFMFQMFFLFTNFFKESFSIFHFMFFSTLLVKQILKIKIMDCRLLLPGYRPLTYQKNQLRYTKLRKEALPPVFASTGAAGADLHSVEECVVPAKGKYLVSTGIRIALPEGYYGRFIFETYSESEIDYHAAALIQTNEFNKSVIDSIATVTESKATVTIFGLAVGCLAVILAVFALGYFFLVAVIDRGFAQIIAQLPSVIQNCTQKQSLFDIEHGNRNILQKPNSTSNGGKDNKTDMKLSDLLAKEQIDKETTKEPKNDVNPLDNTLLNQIIKHWNDLKKRILDKFKTDVRLTLQSTFCI</sequence>
<feature type="domain" description="dUTPase-like" evidence="6">
    <location>
        <begin position="79"/>
        <end position="120"/>
    </location>
</feature>
<dbReference type="GO" id="GO:0004170">
    <property type="term" value="F:dUTP diphosphatase activity"/>
    <property type="evidence" value="ECO:0007669"/>
    <property type="project" value="UniProtKB-EC"/>
</dbReference>
<keyword evidence="5" id="KW-0812">Transmembrane</keyword>
<reference evidence="7" key="1">
    <citation type="journal article" date="2020" name="Ecol. Evol.">
        <title>Genome structure and content of the rice root-knot nematode (Meloidogyne graminicola).</title>
        <authorList>
            <person name="Phan N.T."/>
            <person name="Danchin E.G.J."/>
            <person name="Klopp C."/>
            <person name="Perfus-Barbeoch L."/>
            <person name="Kozlowski D.K."/>
            <person name="Koutsovoulos G.D."/>
            <person name="Lopez-Roques C."/>
            <person name="Bouchez O."/>
            <person name="Zahm M."/>
            <person name="Besnard G."/>
            <person name="Bellafiore S."/>
        </authorList>
    </citation>
    <scope>NUCLEOTIDE SEQUENCE</scope>
    <source>
        <strain evidence="7">VN-18</strain>
    </source>
</reference>
<dbReference type="EMBL" id="JABEBT010000024">
    <property type="protein sequence ID" value="KAF7636976.1"/>
    <property type="molecule type" value="Genomic_DNA"/>
</dbReference>
<keyword evidence="8" id="KW-1185">Reference proteome</keyword>
<comment type="caution">
    <text evidence="7">The sequence shown here is derived from an EMBL/GenBank/DDBJ whole genome shotgun (WGS) entry which is preliminary data.</text>
</comment>
<dbReference type="GO" id="GO:0046081">
    <property type="term" value="P:dUTP catabolic process"/>
    <property type="evidence" value="ECO:0007669"/>
    <property type="project" value="InterPro"/>
</dbReference>
<keyword evidence="5" id="KW-1133">Transmembrane helix</keyword>
<dbReference type="Pfam" id="PF00692">
    <property type="entry name" value="dUTPase"/>
    <property type="match status" value="1"/>
</dbReference>
<protein>
    <recommendedName>
        <fullName evidence="3">dUTP diphosphatase</fullName>
        <ecNumber evidence="3">3.6.1.23</ecNumber>
    </recommendedName>
</protein>
<comment type="pathway">
    <text evidence="1">Pyrimidine metabolism; dUMP biosynthesis; dUMP from dCTP (dUTP route): step 2/2.</text>
</comment>
<name>A0A8S9ZUM8_9BILA</name>
<dbReference type="PANTHER" id="PTHR11241">
    <property type="entry name" value="DEOXYURIDINE 5'-TRIPHOSPHATE NUCLEOTIDOHYDROLASE"/>
    <property type="match status" value="1"/>
</dbReference>
<evidence type="ECO:0000256" key="1">
    <source>
        <dbReference type="ARBA" id="ARBA00005142"/>
    </source>
</evidence>
<evidence type="ECO:0000256" key="3">
    <source>
        <dbReference type="ARBA" id="ARBA00012379"/>
    </source>
</evidence>
<dbReference type="InterPro" id="IPR036157">
    <property type="entry name" value="dUTPase-like_sf"/>
</dbReference>
<dbReference type="GO" id="GO:0000287">
    <property type="term" value="F:magnesium ion binding"/>
    <property type="evidence" value="ECO:0007669"/>
    <property type="project" value="InterPro"/>
</dbReference>
<evidence type="ECO:0000256" key="2">
    <source>
        <dbReference type="ARBA" id="ARBA00006581"/>
    </source>
</evidence>
<dbReference type="SUPFAM" id="SSF51283">
    <property type="entry name" value="dUTPase-like"/>
    <property type="match status" value="1"/>
</dbReference>
<comment type="similarity">
    <text evidence="2">Belongs to the dUTPase family.</text>
</comment>
<dbReference type="InterPro" id="IPR029054">
    <property type="entry name" value="dUTPase-like"/>
</dbReference>
<dbReference type="EC" id="3.6.1.23" evidence="3"/>
<dbReference type="Proteomes" id="UP000605970">
    <property type="component" value="Unassembled WGS sequence"/>
</dbReference>
<gene>
    <name evidence="7" type="ORF">Mgra_00003555</name>
</gene>
<proteinExistence type="inferred from homology"/>
<keyword evidence="4" id="KW-0546">Nucleotide metabolism</keyword>
<dbReference type="InterPro" id="IPR008181">
    <property type="entry name" value="dUTPase"/>
</dbReference>
<evidence type="ECO:0000313" key="8">
    <source>
        <dbReference type="Proteomes" id="UP000605970"/>
    </source>
</evidence>
<evidence type="ECO:0000259" key="6">
    <source>
        <dbReference type="Pfam" id="PF00692"/>
    </source>
</evidence>
<dbReference type="GO" id="GO:0006226">
    <property type="term" value="P:dUMP biosynthetic process"/>
    <property type="evidence" value="ECO:0007669"/>
    <property type="project" value="InterPro"/>
</dbReference>